<feature type="coiled-coil region" evidence="1">
    <location>
        <begin position="181"/>
        <end position="247"/>
    </location>
</feature>
<name>A0A382RSH8_9ZZZZ</name>
<reference evidence="2" key="1">
    <citation type="submission" date="2018-05" db="EMBL/GenBank/DDBJ databases">
        <authorList>
            <person name="Lanie J.A."/>
            <person name="Ng W.-L."/>
            <person name="Kazmierczak K.M."/>
            <person name="Andrzejewski T.M."/>
            <person name="Davidsen T.M."/>
            <person name="Wayne K.J."/>
            <person name="Tettelin H."/>
            <person name="Glass J.I."/>
            <person name="Rusch D."/>
            <person name="Podicherti R."/>
            <person name="Tsui H.-C.T."/>
            <person name="Winkler M.E."/>
        </authorList>
    </citation>
    <scope>NUCLEOTIDE SEQUENCE</scope>
</reference>
<evidence type="ECO:0000256" key="1">
    <source>
        <dbReference type="SAM" id="Coils"/>
    </source>
</evidence>
<gene>
    <name evidence="2" type="ORF">METZ01_LOCUS352762</name>
</gene>
<feature type="non-terminal residue" evidence="2">
    <location>
        <position position="1"/>
    </location>
</feature>
<dbReference type="AlphaFoldDB" id="A0A382RSH8"/>
<dbReference type="EMBL" id="UINC01123433">
    <property type="protein sequence ID" value="SVC99908.1"/>
    <property type="molecule type" value="Genomic_DNA"/>
</dbReference>
<proteinExistence type="predicted"/>
<sequence length="319" mass="36650">PAHVVDDRAHIVWRLPSPDIDGDALLHYRIELVDRKGVGNRDPIRYTVHVLRDGEPSVSIPVPGRNGDLPESQQVDIEIEATDDFGISRVDLVYRVNEGPEERMSLRRDAGRQVRVHHAWDLSDRDLLPEDRVTYHAEVFDNDEVAGPKKAVSEEFFLRLVSLYELMSKATVKQDRNLESLDELAEREADARQIVEQMRREVLRTEELTWEQRQELETTLAAEEARARQVEELAQQMAETMERLEEGGLSSSEILEKMDEIRDLMAAVTSPELLEALQSLQQALDDPDPEQLSEALKQFAQDQEAFQERLKRTLALLQR</sequence>
<keyword evidence="1" id="KW-0175">Coiled coil</keyword>
<feature type="non-terminal residue" evidence="2">
    <location>
        <position position="319"/>
    </location>
</feature>
<protein>
    <submittedName>
        <fullName evidence="2">Uncharacterized protein</fullName>
    </submittedName>
</protein>
<accession>A0A382RSH8</accession>
<organism evidence="2">
    <name type="scientific">marine metagenome</name>
    <dbReference type="NCBI Taxonomy" id="408172"/>
    <lineage>
        <taxon>unclassified sequences</taxon>
        <taxon>metagenomes</taxon>
        <taxon>ecological metagenomes</taxon>
    </lineage>
</organism>
<evidence type="ECO:0000313" key="2">
    <source>
        <dbReference type="EMBL" id="SVC99908.1"/>
    </source>
</evidence>